<protein>
    <recommendedName>
        <fullName evidence="3">N-acetyltransferase domain-containing protein</fullName>
    </recommendedName>
</protein>
<accession>A0ABQ6IC81</accession>
<dbReference type="Gene3D" id="3.40.630.30">
    <property type="match status" value="1"/>
</dbReference>
<keyword evidence="5" id="KW-1185">Reference proteome</keyword>
<dbReference type="InterPro" id="IPR059117">
    <property type="entry name" value="APS_kinase_dom"/>
</dbReference>
<dbReference type="PANTHER" id="PTHR43877:SF2">
    <property type="entry name" value="AMINOALKYLPHOSPHONATE N-ACETYLTRANSFERASE-RELATED"/>
    <property type="match status" value="1"/>
</dbReference>
<dbReference type="Pfam" id="PF00583">
    <property type="entry name" value="Acetyltransf_1"/>
    <property type="match status" value="1"/>
</dbReference>
<dbReference type="Pfam" id="PF01583">
    <property type="entry name" value="APS_kinase"/>
    <property type="match status" value="1"/>
</dbReference>
<evidence type="ECO:0000256" key="2">
    <source>
        <dbReference type="ARBA" id="ARBA00023315"/>
    </source>
</evidence>
<evidence type="ECO:0000313" key="5">
    <source>
        <dbReference type="Proteomes" id="UP001157125"/>
    </source>
</evidence>
<dbReference type="Proteomes" id="UP001157125">
    <property type="component" value="Unassembled WGS sequence"/>
</dbReference>
<keyword evidence="2" id="KW-0012">Acyltransferase</keyword>
<feature type="domain" description="N-acetyltransferase" evidence="3">
    <location>
        <begin position="1"/>
        <end position="106"/>
    </location>
</feature>
<dbReference type="SUPFAM" id="SSF52540">
    <property type="entry name" value="P-loop containing nucleoside triphosphate hydrolases"/>
    <property type="match status" value="1"/>
</dbReference>
<dbReference type="InterPro" id="IPR050832">
    <property type="entry name" value="Bact_Acetyltransf"/>
</dbReference>
<dbReference type="SUPFAM" id="SSF55729">
    <property type="entry name" value="Acyl-CoA N-acyltransferases (Nat)"/>
    <property type="match status" value="1"/>
</dbReference>
<dbReference type="CDD" id="cd04301">
    <property type="entry name" value="NAT_SF"/>
    <property type="match status" value="1"/>
</dbReference>
<reference evidence="5" key="1">
    <citation type="journal article" date="2019" name="Int. J. Syst. Evol. Microbiol.">
        <title>The Global Catalogue of Microorganisms (GCM) 10K type strain sequencing project: providing services to taxonomists for standard genome sequencing and annotation.</title>
        <authorList>
            <consortium name="The Broad Institute Genomics Platform"/>
            <consortium name="The Broad Institute Genome Sequencing Center for Infectious Disease"/>
            <person name="Wu L."/>
            <person name="Ma J."/>
        </authorList>
    </citation>
    <scope>NUCLEOTIDE SEQUENCE [LARGE SCALE GENOMIC DNA]</scope>
    <source>
        <strain evidence="5">NBRC 112299</strain>
    </source>
</reference>
<dbReference type="Gene3D" id="3.40.50.300">
    <property type="entry name" value="P-loop containing nucleotide triphosphate hydrolases"/>
    <property type="match status" value="1"/>
</dbReference>
<evidence type="ECO:0000259" key="3">
    <source>
        <dbReference type="PROSITE" id="PS51186"/>
    </source>
</evidence>
<dbReference type="PROSITE" id="PS51186">
    <property type="entry name" value="GNAT"/>
    <property type="match status" value="1"/>
</dbReference>
<comment type="caution">
    <text evidence="4">The sequence shown here is derived from an EMBL/GenBank/DDBJ whole genome shotgun (WGS) entry which is preliminary data.</text>
</comment>
<evidence type="ECO:0000256" key="1">
    <source>
        <dbReference type="ARBA" id="ARBA00022679"/>
    </source>
</evidence>
<dbReference type="InterPro" id="IPR027417">
    <property type="entry name" value="P-loop_NTPase"/>
</dbReference>
<organism evidence="4 5">
    <name type="scientific">Demequina litorisediminis</name>
    <dbReference type="NCBI Taxonomy" id="1849022"/>
    <lineage>
        <taxon>Bacteria</taxon>
        <taxon>Bacillati</taxon>
        <taxon>Actinomycetota</taxon>
        <taxon>Actinomycetes</taxon>
        <taxon>Micrococcales</taxon>
        <taxon>Demequinaceae</taxon>
        <taxon>Demequina</taxon>
    </lineage>
</organism>
<name>A0ABQ6IC81_9MICO</name>
<dbReference type="CDD" id="cd01983">
    <property type="entry name" value="SIMIBI"/>
    <property type="match status" value="1"/>
</dbReference>
<dbReference type="InterPro" id="IPR000182">
    <property type="entry name" value="GNAT_dom"/>
</dbReference>
<evidence type="ECO:0000313" key="4">
    <source>
        <dbReference type="EMBL" id="GMA35424.1"/>
    </source>
</evidence>
<sequence length="282" mass="30868">MGDDDGVPVATLVARWSPYEGTRPGDLELKRLWVEPTHRGRGHSKVIMRVAEEAGRRAGATRLILETGLRQPEAMALYERLGYRRMTNYGEYADEPESVCYAKDLPTRVLVLNGTMGAGKTTTAAAVHDLLAERGARSVFVDGDYLCQATPADPTDPHHQRLMFASLAALAPLWRESGYGFVVLPRVVEDGDDRARYAAALSAADAGLASVAVVRVTASEATRLARLTEREPEGYWRDMALARTVELEGILDDLRLDDAVVTTEGRDRLEVAAEVMGAADWQ</sequence>
<dbReference type="EMBL" id="BSUN01000001">
    <property type="protein sequence ID" value="GMA35424.1"/>
    <property type="molecule type" value="Genomic_DNA"/>
</dbReference>
<proteinExistence type="predicted"/>
<dbReference type="PANTHER" id="PTHR43877">
    <property type="entry name" value="AMINOALKYLPHOSPHONATE N-ACETYLTRANSFERASE-RELATED-RELATED"/>
    <property type="match status" value="1"/>
</dbReference>
<dbReference type="InterPro" id="IPR016181">
    <property type="entry name" value="Acyl_CoA_acyltransferase"/>
</dbReference>
<keyword evidence="1" id="KW-0808">Transferase</keyword>
<gene>
    <name evidence="4" type="ORF">GCM10025876_16280</name>
</gene>